<evidence type="ECO:0000313" key="3">
    <source>
        <dbReference type="Proteomes" id="UP001302126"/>
    </source>
</evidence>
<keyword evidence="1" id="KW-1133">Transmembrane helix</keyword>
<keyword evidence="1" id="KW-0812">Transmembrane</keyword>
<dbReference type="AlphaFoldDB" id="A0AAN7AEX0"/>
<keyword evidence="3" id="KW-1185">Reference proteome</keyword>
<dbReference type="Proteomes" id="UP001302126">
    <property type="component" value="Unassembled WGS sequence"/>
</dbReference>
<feature type="transmembrane region" description="Helical" evidence="1">
    <location>
        <begin position="70"/>
        <end position="91"/>
    </location>
</feature>
<gene>
    <name evidence="2" type="ORF">QBC35DRAFT_114552</name>
</gene>
<reference evidence="2" key="1">
    <citation type="journal article" date="2023" name="Mol. Phylogenet. Evol.">
        <title>Genome-scale phylogeny and comparative genomics of the fungal order Sordariales.</title>
        <authorList>
            <person name="Hensen N."/>
            <person name="Bonometti L."/>
            <person name="Westerberg I."/>
            <person name="Brannstrom I.O."/>
            <person name="Guillou S."/>
            <person name="Cros-Aarteil S."/>
            <person name="Calhoun S."/>
            <person name="Haridas S."/>
            <person name="Kuo A."/>
            <person name="Mondo S."/>
            <person name="Pangilinan J."/>
            <person name="Riley R."/>
            <person name="LaButti K."/>
            <person name="Andreopoulos B."/>
            <person name="Lipzen A."/>
            <person name="Chen C."/>
            <person name="Yan M."/>
            <person name="Daum C."/>
            <person name="Ng V."/>
            <person name="Clum A."/>
            <person name="Steindorff A."/>
            <person name="Ohm R.A."/>
            <person name="Martin F."/>
            <person name="Silar P."/>
            <person name="Natvig D.O."/>
            <person name="Lalanne C."/>
            <person name="Gautier V."/>
            <person name="Ament-Velasquez S.L."/>
            <person name="Kruys A."/>
            <person name="Hutchinson M.I."/>
            <person name="Powell A.J."/>
            <person name="Barry K."/>
            <person name="Miller A.N."/>
            <person name="Grigoriev I.V."/>
            <person name="Debuchy R."/>
            <person name="Gladieux P."/>
            <person name="Hiltunen Thoren M."/>
            <person name="Johannesson H."/>
        </authorList>
    </citation>
    <scope>NUCLEOTIDE SEQUENCE</scope>
    <source>
        <strain evidence="2">PSN309</strain>
    </source>
</reference>
<accession>A0AAN7AEX0</accession>
<evidence type="ECO:0000256" key="1">
    <source>
        <dbReference type="SAM" id="Phobius"/>
    </source>
</evidence>
<organism evidence="2 3">
    <name type="scientific">Podospora australis</name>
    <dbReference type="NCBI Taxonomy" id="1536484"/>
    <lineage>
        <taxon>Eukaryota</taxon>
        <taxon>Fungi</taxon>
        <taxon>Dikarya</taxon>
        <taxon>Ascomycota</taxon>
        <taxon>Pezizomycotina</taxon>
        <taxon>Sordariomycetes</taxon>
        <taxon>Sordariomycetidae</taxon>
        <taxon>Sordariales</taxon>
        <taxon>Podosporaceae</taxon>
        <taxon>Podospora</taxon>
    </lineage>
</organism>
<reference evidence="2" key="2">
    <citation type="submission" date="2023-05" db="EMBL/GenBank/DDBJ databases">
        <authorList>
            <consortium name="Lawrence Berkeley National Laboratory"/>
            <person name="Steindorff A."/>
            <person name="Hensen N."/>
            <person name="Bonometti L."/>
            <person name="Westerberg I."/>
            <person name="Brannstrom I.O."/>
            <person name="Guillou S."/>
            <person name="Cros-Aarteil S."/>
            <person name="Calhoun S."/>
            <person name="Haridas S."/>
            <person name="Kuo A."/>
            <person name="Mondo S."/>
            <person name="Pangilinan J."/>
            <person name="Riley R."/>
            <person name="Labutti K."/>
            <person name="Andreopoulos B."/>
            <person name="Lipzen A."/>
            <person name="Chen C."/>
            <person name="Yanf M."/>
            <person name="Daum C."/>
            <person name="Ng V."/>
            <person name="Clum A."/>
            <person name="Ohm R."/>
            <person name="Martin F."/>
            <person name="Silar P."/>
            <person name="Natvig D."/>
            <person name="Lalanne C."/>
            <person name="Gautier V."/>
            <person name="Ament-Velasquez S.L."/>
            <person name="Kruys A."/>
            <person name="Hutchinson M.I."/>
            <person name="Powell A.J."/>
            <person name="Barry K."/>
            <person name="Miller A.N."/>
            <person name="Grigoriev I.V."/>
            <person name="Debuchy R."/>
            <person name="Gladieux P."/>
            <person name="Thoren M.H."/>
            <person name="Johannesson H."/>
        </authorList>
    </citation>
    <scope>NUCLEOTIDE SEQUENCE</scope>
    <source>
        <strain evidence="2">PSN309</strain>
    </source>
</reference>
<name>A0AAN7AEX0_9PEZI</name>
<keyword evidence="1" id="KW-0472">Membrane</keyword>
<proteinExistence type="predicted"/>
<protein>
    <submittedName>
        <fullName evidence="2">Uncharacterized protein</fullName>
    </submittedName>
</protein>
<sequence>MFLLCCSFDVFLAVFLREMGLDVFFLGMGKRYRGRARQDSGLDQIPVMMVDKTTADYLLLFFFLDSDKSFLFWCWSFLLFGLTLDGSWYGLIRYDVSFMFCPRPRRLDG</sequence>
<comment type="caution">
    <text evidence="2">The sequence shown here is derived from an EMBL/GenBank/DDBJ whole genome shotgun (WGS) entry which is preliminary data.</text>
</comment>
<dbReference type="EMBL" id="MU864553">
    <property type="protein sequence ID" value="KAK4183385.1"/>
    <property type="molecule type" value="Genomic_DNA"/>
</dbReference>
<evidence type="ECO:0000313" key="2">
    <source>
        <dbReference type="EMBL" id="KAK4183385.1"/>
    </source>
</evidence>